<dbReference type="InterPro" id="IPR041581">
    <property type="entry name" value="Glyoxalase_6"/>
</dbReference>
<evidence type="ECO:0000313" key="2">
    <source>
        <dbReference type="EMBL" id="UUY04185.1"/>
    </source>
</evidence>
<sequence length="116" mass="12248">MIHHVAVDVPSGELGAAVAFWALLGFEEVTPPDGLRGAWRWVERAGAQIHLRGVDQTPSSGGWHVAVIVPDHTAAVERLRAAGFAYTPGSEHWGEPRGKTVAPGGATVELMAAPPR</sequence>
<dbReference type="SUPFAM" id="SSF54593">
    <property type="entry name" value="Glyoxalase/Bleomycin resistance protein/Dihydroxybiphenyl dioxygenase"/>
    <property type="match status" value="1"/>
</dbReference>
<protein>
    <recommendedName>
        <fullName evidence="1">VOC domain-containing protein</fullName>
    </recommendedName>
</protein>
<feature type="domain" description="VOC" evidence="1">
    <location>
        <begin position="1"/>
        <end position="113"/>
    </location>
</feature>
<accession>A0ABY5PHR3</accession>
<organism evidence="2 3">
    <name type="scientific">Svornostia abyssi</name>
    <dbReference type="NCBI Taxonomy" id="2898438"/>
    <lineage>
        <taxon>Bacteria</taxon>
        <taxon>Bacillati</taxon>
        <taxon>Actinomycetota</taxon>
        <taxon>Thermoleophilia</taxon>
        <taxon>Solirubrobacterales</taxon>
        <taxon>Baekduiaceae</taxon>
        <taxon>Svornostia</taxon>
    </lineage>
</organism>
<dbReference type="RefSeq" id="WP_353864676.1">
    <property type="nucleotide sequence ID" value="NZ_CP088295.1"/>
</dbReference>
<gene>
    <name evidence="2" type="ORF">LRS13_01250</name>
</gene>
<dbReference type="Pfam" id="PF18029">
    <property type="entry name" value="Glyoxalase_6"/>
    <property type="match status" value="1"/>
</dbReference>
<dbReference type="InterPro" id="IPR037523">
    <property type="entry name" value="VOC_core"/>
</dbReference>
<evidence type="ECO:0000259" key="1">
    <source>
        <dbReference type="PROSITE" id="PS51819"/>
    </source>
</evidence>
<dbReference type="InterPro" id="IPR029068">
    <property type="entry name" value="Glyas_Bleomycin-R_OHBP_Dase"/>
</dbReference>
<proteinExistence type="predicted"/>
<dbReference type="Proteomes" id="UP001058860">
    <property type="component" value="Chromosome"/>
</dbReference>
<dbReference type="EMBL" id="CP088295">
    <property type="protein sequence ID" value="UUY04185.1"/>
    <property type="molecule type" value="Genomic_DNA"/>
</dbReference>
<dbReference type="Gene3D" id="3.10.180.10">
    <property type="entry name" value="2,3-Dihydroxybiphenyl 1,2-Dioxygenase, domain 1"/>
    <property type="match status" value="1"/>
</dbReference>
<reference evidence="3" key="1">
    <citation type="submission" date="2021-11" db="EMBL/GenBank/DDBJ databases">
        <title>Cultivation dependent microbiological survey of springs from the worlds oldest radium mine currently devoted to the extraction of radon-saturated water.</title>
        <authorList>
            <person name="Kapinusova G."/>
            <person name="Smrhova T."/>
            <person name="Strejcek M."/>
            <person name="Suman J."/>
            <person name="Jani K."/>
            <person name="Pajer P."/>
            <person name="Uhlik O."/>
        </authorList>
    </citation>
    <scope>NUCLEOTIDE SEQUENCE [LARGE SCALE GENOMIC DNA]</scope>
    <source>
        <strain evidence="3">J379</strain>
    </source>
</reference>
<dbReference type="PROSITE" id="PS51819">
    <property type="entry name" value="VOC"/>
    <property type="match status" value="1"/>
</dbReference>
<evidence type="ECO:0000313" key="3">
    <source>
        <dbReference type="Proteomes" id="UP001058860"/>
    </source>
</evidence>
<name>A0ABY5PHR3_9ACTN</name>
<keyword evidence="3" id="KW-1185">Reference proteome</keyword>